<feature type="domain" description="Bulb-type lectin" evidence="22">
    <location>
        <begin position="27"/>
        <end position="153"/>
    </location>
</feature>
<comment type="caution">
    <text evidence="24">The sequence shown here is derived from an EMBL/GenBank/DDBJ whole genome shotgun (WGS) entry which is preliminary data.</text>
</comment>
<protein>
    <recommendedName>
        <fullName evidence="17">Receptor-like serine/threonine-protein kinase</fullName>
        <ecNumber evidence="17">2.7.11.1</ecNumber>
    </recommendedName>
</protein>
<proteinExistence type="inferred from homology"/>
<evidence type="ECO:0000256" key="13">
    <source>
        <dbReference type="ARBA" id="ARBA00023035"/>
    </source>
</evidence>
<feature type="domain" description="Apple" evidence="23">
    <location>
        <begin position="346"/>
        <end position="429"/>
    </location>
</feature>
<comment type="subcellular location">
    <subcellularLocation>
        <location evidence="1">Membrane</location>
        <topology evidence="1">Single-pass membrane protein</topology>
    </subcellularLocation>
</comment>
<dbReference type="OrthoDB" id="643280at2759"/>
<feature type="signal peptide" evidence="20">
    <location>
        <begin position="1"/>
        <end position="21"/>
    </location>
</feature>
<dbReference type="PROSITE" id="PS50927">
    <property type="entry name" value="BULB_LECTIN"/>
    <property type="match status" value="1"/>
</dbReference>
<evidence type="ECO:0000313" key="24">
    <source>
        <dbReference type="EMBL" id="MQL92277.1"/>
    </source>
</evidence>
<dbReference type="Gene3D" id="2.90.10.10">
    <property type="entry name" value="Bulb-type lectin domain"/>
    <property type="match status" value="1"/>
</dbReference>
<evidence type="ECO:0000256" key="2">
    <source>
        <dbReference type="ARBA" id="ARBA00022527"/>
    </source>
</evidence>
<keyword evidence="11 17" id="KW-0067">ATP-binding</keyword>
<accession>A0A843VCM4</accession>
<sequence length="808" mass="89340">MALRPVLLIALLLSCLVFPRAHVGEASDELSPDQSLSGNQRLVSKDGNFELGLFCPGKNSHKYYVGIWFGKIPKQTVVWVANREAPVADPSTSELRISENGDLVILSPSKAPAWTSNSSTRPSAMDSFVAQLLDNGNLVVRLRSDSSAVVWQSFDHPTDTWLPGGWLGLNRVTGEYQYLHSWRSTEDPAPGQFSYHLDEEGSSQFFLRWNGSVSYWTTGNWTGQFSKMPEVVSSTHFNFTYADVGGQRRGYTYSVQSSFVFTRATLNLVGRIVLLVWLQGAQEWQQVWAQPIKRCDAYSVCGAFSICNEQNSRLCECLQGFEPVNEEEWERGDWSSGCARRTHLNCGNSSLGGSGDGFLPVSSLQLPTSSQELKGKSIKECEIVCLEDCYCTAYACGSGCSVWNGELRNAQKVFDGDANSQKTLYVRLPTSELPTSASEHVTAANVAYKPVIIGIVLGGVFLTFAALGLLYRMRRQSYEKMRVAEGHLISFTYGNLLRATNNFSEILGQGGFGSVFRGTLPDSTAVAVKRLQGAAQGEKQFCTEVRTLGTVHHVNLVRLRGFCAQGTRKLLVYECMPNGSLNAHLFGSGRSKLSWNLRYQIMLGVAGGLAYLHEKCRESIIHCDIKPENILLDAAFQPKIADFGLTKLLGRDFSRVLTSMRGTIGYLAPEWLSGLPITSKADVYSYGMLVFEIISGRRNTDKRELSEGISFFPLWVASKLCEGEELLGLLDETLHGAADADQLTRACKVACWCIQESEDHRPSMNQVVQILEGVVEVGTPPVPRTLQHFIGEESDSISFSFVQRNHPR</sequence>
<dbReference type="InterPro" id="IPR001480">
    <property type="entry name" value="Bulb-type_lectin_dom"/>
</dbReference>
<evidence type="ECO:0000259" key="22">
    <source>
        <dbReference type="PROSITE" id="PS50927"/>
    </source>
</evidence>
<dbReference type="InterPro" id="IPR017441">
    <property type="entry name" value="Protein_kinase_ATP_BS"/>
</dbReference>
<dbReference type="SMART" id="SM00473">
    <property type="entry name" value="PAN_AP"/>
    <property type="match status" value="1"/>
</dbReference>
<evidence type="ECO:0000256" key="18">
    <source>
        <dbReference type="PROSITE-ProRule" id="PRU10141"/>
    </source>
</evidence>
<dbReference type="GO" id="GO:0048544">
    <property type="term" value="P:recognition of pollen"/>
    <property type="evidence" value="ECO:0007669"/>
    <property type="project" value="InterPro"/>
</dbReference>
<evidence type="ECO:0000256" key="5">
    <source>
        <dbReference type="ARBA" id="ARBA00022679"/>
    </source>
</evidence>
<dbReference type="GO" id="GO:0051707">
    <property type="term" value="P:response to other organism"/>
    <property type="evidence" value="ECO:0007669"/>
    <property type="project" value="UniProtKB-ARBA"/>
</dbReference>
<keyword evidence="25" id="KW-1185">Reference proteome</keyword>
<keyword evidence="7 20" id="KW-0732">Signal</keyword>
<dbReference type="InterPro" id="IPR003609">
    <property type="entry name" value="Pan_app"/>
</dbReference>
<keyword evidence="5 17" id="KW-0808">Transferase</keyword>
<evidence type="ECO:0000256" key="1">
    <source>
        <dbReference type="ARBA" id="ARBA00004167"/>
    </source>
</evidence>
<feature type="domain" description="Protein kinase" evidence="21">
    <location>
        <begin position="501"/>
        <end position="775"/>
    </location>
</feature>
<comment type="catalytic activity">
    <reaction evidence="17">
        <text>L-seryl-[protein] + ATP = O-phospho-L-seryl-[protein] + ADP + H(+)</text>
        <dbReference type="Rhea" id="RHEA:17989"/>
        <dbReference type="Rhea" id="RHEA-COMP:9863"/>
        <dbReference type="Rhea" id="RHEA-COMP:11604"/>
        <dbReference type="ChEBI" id="CHEBI:15378"/>
        <dbReference type="ChEBI" id="CHEBI:29999"/>
        <dbReference type="ChEBI" id="CHEBI:30616"/>
        <dbReference type="ChEBI" id="CHEBI:83421"/>
        <dbReference type="ChEBI" id="CHEBI:456216"/>
        <dbReference type="EC" id="2.7.11.1"/>
    </reaction>
</comment>
<keyword evidence="13" id="KW-0465">Mannose-binding</keyword>
<dbReference type="GO" id="GO:0005537">
    <property type="term" value="F:D-mannose binding"/>
    <property type="evidence" value="ECO:0007669"/>
    <property type="project" value="UniProtKB-KW"/>
</dbReference>
<dbReference type="PROSITE" id="PS51257">
    <property type="entry name" value="PROKAR_LIPOPROTEIN"/>
    <property type="match status" value="1"/>
</dbReference>
<evidence type="ECO:0000256" key="15">
    <source>
        <dbReference type="ARBA" id="ARBA00023157"/>
    </source>
</evidence>
<dbReference type="GO" id="GO:0016020">
    <property type="term" value="C:membrane"/>
    <property type="evidence" value="ECO:0007669"/>
    <property type="project" value="UniProtKB-SubCell"/>
</dbReference>
<dbReference type="SMART" id="SM00108">
    <property type="entry name" value="B_lectin"/>
    <property type="match status" value="1"/>
</dbReference>
<evidence type="ECO:0000256" key="16">
    <source>
        <dbReference type="ARBA" id="ARBA00023180"/>
    </source>
</evidence>
<dbReference type="EC" id="2.7.11.1" evidence="17"/>
<dbReference type="PROSITE" id="PS50948">
    <property type="entry name" value="PAN"/>
    <property type="match status" value="1"/>
</dbReference>
<evidence type="ECO:0000256" key="14">
    <source>
        <dbReference type="ARBA" id="ARBA00023136"/>
    </source>
</evidence>
<dbReference type="FunFam" id="2.90.10.10:FF:000002">
    <property type="entry name" value="Serine/threonine-protein kinase"/>
    <property type="match status" value="1"/>
</dbReference>
<dbReference type="Pfam" id="PF01453">
    <property type="entry name" value="B_lectin"/>
    <property type="match status" value="1"/>
</dbReference>
<dbReference type="AlphaFoldDB" id="A0A843VCM4"/>
<dbReference type="InterPro" id="IPR024171">
    <property type="entry name" value="SRK-like_kinase"/>
</dbReference>
<reference evidence="24" key="1">
    <citation type="submission" date="2017-07" db="EMBL/GenBank/DDBJ databases">
        <title>Taro Niue Genome Assembly and Annotation.</title>
        <authorList>
            <person name="Atibalentja N."/>
            <person name="Keating K."/>
            <person name="Fields C.J."/>
        </authorList>
    </citation>
    <scope>NUCLEOTIDE SEQUENCE</scope>
    <source>
        <strain evidence="24">Niue_2</strain>
        <tissue evidence="24">Leaf</tissue>
    </source>
</reference>
<dbReference type="SUPFAM" id="SSF56112">
    <property type="entry name" value="Protein kinase-like (PK-like)"/>
    <property type="match status" value="1"/>
</dbReference>
<evidence type="ECO:0000256" key="7">
    <source>
        <dbReference type="ARBA" id="ARBA00022729"/>
    </source>
</evidence>
<keyword evidence="9 17" id="KW-0547">Nucleotide-binding</keyword>
<organism evidence="24 25">
    <name type="scientific">Colocasia esculenta</name>
    <name type="common">Wild taro</name>
    <name type="synonym">Arum esculentum</name>
    <dbReference type="NCBI Taxonomy" id="4460"/>
    <lineage>
        <taxon>Eukaryota</taxon>
        <taxon>Viridiplantae</taxon>
        <taxon>Streptophyta</taxon>
        <taxon>Embryophyta</taxon>
        <taxon>Tracheophyta</taxon>
        <taxon>Spermatophyta</taxon>
        <taxon>Magnoliopsida</taxon>
        <taxon>Liliopsida</taxon>
        <taxon>Araceae</taxon>
        <taxon>Aroideae</taxon>
        <taxon>Colocasieae</taxon>
        <taxon>Colocasia</taxon>
    </lineage>
</organism>
<keyword evidence="2 17" id="KW-0723">Serine/threonine-protein kinase</keyword>
<evidence type="ECO:0000256" key="10">
    <source>
        <dbReference type="ARBA" id="ARBA00022777"/>
    </source>
</evidence>
<dbReference type="PIRSF" id="PIRSF000641">
    <property type="entry name" value="SRK"/>
    <property type="match status" value="1"/>
</dbReference>
<dbReference type="PROSITE" id="PS00107">
    <property type="entry name" value="PROTEIN_KINASE_ATP"/>
    <property type="match status" value="1"/>
</dbReference>
<evidence type="ECO:0000256" key="4">
    <source>
        <dbReference type="ARBA" id="ARBA00022546"/>
    </source>
</evidence>
<dbReference type="PROSITE" id="PS00108">
    <property type="entry name" value="PROTEIN_KINASE_ST"/>
    <property type="match status" value="1"/>
</dbReference>
<evidence type="ECO:0000256" key="20">
    <source>
        <dbReference type="SAM" id="SignalP"/>
    </source>
</evidence>
<dbReference type="Gene3D" id="3.30.200.20">
    <property type="entry name" value="Phosphorylase Kinase, domain 1"/>
    <property type="match status" value="1"/>
</dbReference>
<dbReference type="PANTHER" id="PTHR47974:SF19">
    <property type="entry name" value="RECEPTOR-LIKE SERINE_THREONINE-PROTEIN KINASE"/>
    <property type="match status" value="1"/>
</dbReference>
<dbReference type="GO" id="GO:0004674">
    <property type="term" value="F:protein serine/threonine kinase activity"/>
    <property type="evidence" value="ECO:0007669"/>
    <property type="project" value="UniProtKB-KW"/>
</dbReference>
<dbReference type="GO" id="GO:0005524">
    <property type="term" value="F:ATP binding"/>
    <property type="evidence" value="ECO:0007669"/>
    <property type="project" value="UniProtKB-UniRule"/>
</dbReference>
<evidence type="ECO:0000256" key="19">
    <source>
        <dbReference type="SAM" id="Phobius"/>
    </source>
</evidence>
<keyword evidence="16" id="KW-0325">Glycoprotein</keyword>
<dbReference type="SMART" id="SM00220">
    <property type="entry name" value="S_TKc"/>
    <property type="match status" value="1"/>
</dbReference>
<comment type="similarity">
    <text evidence="17">Belongs to the protein kinase superfamily. Ser/Thr protein kinase family.</text>
</comment>
<evidence type="ECO:0000256" key="12">
    <source>
        <dbReference type="ARBA" id="ARBA00022989"/>
    </source>
</evidence>
<keyword evidence="3" id="KW-0245">EGF-like domain</keyword>
<keyword evidence="4" id="KW-0348">Hemagglutinin</keyword>
<dbReference type="PANTHER" id="PTHR47974">
    <property type="entry name" value="OS07G0415500 PROTEIN"/>
    <property type="match status" value="1"/>
</dbReference>
<evidence type="ECO:0000259" key="23">
    <source>
        <dbReference type="PROSITE" id="PS50948"/>
    </source>
</evidence>
<dbReference type="SUPFAM" id="SSF51110">
    <property type="entry name" value="alpha-D-mannose-specific plant lectins"/>
    <property type="match status" value="1"/>
</dbReference>
<dbReference type="CDD" id="cd00028">
    <property type="entry name" value="B_lectin"/>
    <property type="match status" value="1"/>
</dbReference>
<feature type="binding site" evidence="18">
    <location>
        <position position="529"/>
    </location>
    <ligand>
        <name>ATP</name>
        <dbReference type="ChEBI" id="CHEBI:30616"/>
    </ligand>
</feature>
<evidence type="ECO:0000256" key="8">
    <source>
        <dbReference type="ARBA" id="ARBA00022737"/>
    </source>
</evidence>
<feature type="chain" id="PRO_5032578088" description="Receptor-like serine/threonine-protein kinase" evidence="20">
    <location>
        <begin position="22"/>
        <end position="808"/>
    </location>
</feature>
<dbReference type="InterPro" id="IPR008271">
    <property type="entry name" value="Ser/Thr_kinase_AS"/>
</dbReference>
<dbReference type="Gene3D" id="1.10.510.10">
    <property type="entry name" value="Transferase(Phosphotransferase) domain 1"/>
    <property type="match status" value="1"/>
</dbReference>
<keyword evidence="10 17" id="KW-0418">Kinase</keyword>
<keyword evidence="6 19" id="KW-0812">Transmembrane</keyword>
<keyword evidence="14 19" id="KW-0472">Membrane</keyword>
<evidence type="ECO:0000259" key="21">
    <source>
        <dbReference type="PROSITE" id="PS50011"/>
    </source>
</evidence>
<evidence type="ECO:0000256" key="3">
    <source>
        <dbReference type="ARBA" id="ARBA00022536"/>
    </source>
</evidence>
<evidence type="ECO:0000256" key="17">
    <source>
        <dbReference type="PIRNR" id="PIRNR000641"/>
    </source>
</evidence>
<dbReference type="Pfam" id="PF08276">
    <property type="entry name" value="PAN_2"/>
    <property type="match status" value="1"/>
</dbReference>
<dbReference type="EMBL" id="NMUH01001432">
    <property type="protein sequence ID" value="MQL92277.1"/>
    <property type="molecule type" value="Genomic_DNA"/>
</dbReference>
<name>A0A843VCM4_COLES</name>
<keyword evidence="12 19" id="KW-1133">Transmembrane helix</keyword>
<comment type="catalytic activity">
    <reaction evidence="17">
        <text>L-threonyl-[protein] + ATP = O-phospho-L-threonyl-[protein] + ADP + H(+)</text>
        <dbReference type="Rhea" id="RHEA:46608"/>
        <dbReference type="Rhea" id="RHEA-COMP:11060"/>
        <dbReference type="Rhea" id="RHEA-COMP:11605"/>
        <dbReference type="ChEBI" id="CHEBI:15378"/>
        <dbReference type="ChEBI" id="CHEBI:30013"/>
        <dbReference type="ChEBI" id="CHEBI:30616"/>
        <dbReference type="ChEBI" id="CHEBI:61977"/>
        <dbReference type="ChEBI" id="CHEBI:456216"/>
        <dbReference type="EC" id="2.7.11.1"/>
    </reaction>
</comment>
<feature type="transmembrane region" description="Helical" evidence="19">
    <location>
        <begin position="451"/>
        <end position="471"/>
    </location>
</feature>
<dbReference type="CDD" id="cd01098">
    <property type="entry name" value="PAN_AP_plant"/>
    <property type="match status" value="1"/>
</dbReference>
<dbReference type="CDD" id="cd14066">
    <property type="entry name" value="STKc_IRAK"/>
    <property type="match status" value="1"/>
</dbReference>
<evidence type="ECO:0000256" key="6">
    <source>
        <dbReference type="ARBA" id="ARBA00022692"/>
    </source>
</evidence>
<dbReference type="InterPro" id="IPR000858">
    <property type="entry name" value="S_locus_glycoprot_dom"/>
</dbReference>
<dbReference type="InterPro" id="IPR000719">
    <property type="entry name" value="Prot_kinase_dom"/>
</dbReference>
<dbReference type="Proteomes" id="UP000652761">
    <property type="component" value="Unassembled WGS sequence"/>
</dbReference>
<evidence type="ECO:0000256" key="11">
    <source>
        <dbReference type="ARBA" id="ARBA00022840"/>
    </source>
</evidence>
<dbReference type="FunFam" id="1.10.510.10:FF:000537">
    <property type="entry name" value="Putative receptor-like protein kinase"/>
    <property type="match status" value="1"/>
</dbReference>
<dbReference type="FunFam" id="3.30.200.20:FF:000178">
    <property type="entry name" value="serine/threonine-protein kinase PBS1-like"/>
    <property type="match status" value="1"/>
</dbReference>
<dbReference type="PROSITE" id="PS50011">
    <property type="entry name" value="PROTEIN_KINASE_DOM"/>
    <property type="match status" value="1"/>
</dbReference>
<evidence type="ECO:0000256" key="9">
    <source>
        <dbReference type="ARBA" id="ARBA00022741"/>
    </source>
</evidence>
<dbReference type="InterPro" id="IPR036426">
    <property type="entry name" value="Bulb-type_lectin_dom_sf"/>
</dbReference>
<dbReference type="Pfam" id="PF00954">
    <property type="entry name" value="S_locus_glycop"/>
    <property type="match status" value="1"/>
</dbReference>
<dbReference type="InterPro" id="IPR011009">
    <property type="entry name" value="Kinase-like_dom_sf"/>
</dbReference>
<keyword evidence="13" id="KW-0430">Lectin</keyword>
<keyword evidence="8" id="KW-0677">Repeat</keyword>
<dbReference type="Pfam" id="PF00069">
    <property type="entry name" value="Pkinase"/>
    <property type="match status" value="1"/>
</dbReference>
<keyword evidence="15" id="KW-1015">Disulfide bond</keyword>
<evidence type="ECO:0000313" key="25">
    <source>
        <dbReference type="Proteomes" id="UP000652761"/>
    </source>
</evidence>
<gene>
    <name evidence="24" type="ORF">Taro_024899</name>
</gene>